<name>A0A843XBI2_COLES</name>
<protein>
    <submittedName>
        <fullName evidence="1">Uncharacterized protein</fullName>
    </submittedName>
</protein>
<sequence length="64" mass="7247">MCQAWVCSVCCCKCGVGWSPQLVGTIKVERQLELSSVATRLRGSHVWFVRVNCWCREPDFVAQV</sequence>
<dbReference type="EMBL" id="NMUH01007093">
    <property type="protein sequence ID" value="MQM16630.1"/>
    <property type="molecule type" value="Genomic_DNA"/>
</dbReference>
<gene>
    <name evidence="1" type="ORF">Taro_049589</name>
</gene>
<proteinExistence type="predicted"/>
<reference evidence="1" key="1">
    <citation type="submission" date="2017-07" db="EMBL/GenBank/DDBJ databases">
        <title>Taro Niue Genome Assembly and Annotation.</title>
        <authorList>
            <person name="Atibalentja N."/>
            <person name="Keating K."/>
            <person name="Fields C.J."/>
        </authorList>
    </citation>
    <scope>NUCLEOTIDE SEQUENCE</scope>
    <source>
        <strain evidence="1">Niue_2</strain>
        <tissue evidence="1">Leaf</tissue>
    </source>
</reference>
<dbReference type="AlphaFoldDB" id="A0A843XBI2"/>
<dbReference type="Proteomes" id="UP000652761">
    <property type="component" value="Unassembled WGS sequence"/>
</dbReference>
<evidence type="ECO:0000313" key="1">
    <source>
        <dbReference type="EMBL" id="MQM16630.1"/>
    </source>
</evidence>
<comment type="caution">
    <text evidence="1">The sequence shown here is derived from an EMBL/GenBank/DDBJ whole genome shotgun (WGS) entry which is preliminary data.</text>
</comment>
<evidence type="ECO:0000313" key="2">
    <source>
        <dbReference type="Proteomes" id="UP000652761"/>
    </source>
</evidence>
<accession>A0A843XBI2</accession>
<keyword evidence="2" id="KW-1185">Reference proteome</keyword>
<organism evidence="1 2">
    <name type="scientific">Colocasia esculenta</name>
    <name type="common">Wild taro</name>
    <name type="synonym">Arum esculentum</name>
    <dbReference type="NCBI Taxonomy" id="4460"/>
    <lineage>
        <taxon>Eukaryota</taxon>
        <taxon>Viridiplantae</taxon>
        <taxon>Streptophyta</taxon>
        <taxon>Embryophyta</taxon>
        <taxon>Tracheophyta</taxon>
        <taxon>Spermatophyta</taxon>
        <taxon>Magnoliopsida</taxon>
        <taxon>Liliopsida</taxon>
        <taxon>Araceae</taxon>
        <taxon>Aroideae</taxon>
        <taxon>Colocasieae</taxon>
        <taxon>Colocasia</taxon>
    </lineage>
</organism>